<protein>
    <submittedName>
        <fullName evidence="2">Uncharacterized protein</fullName>
    </submittedName>
</protein>
<feature type="compositionally biased region" description="Polar residues" evidence="1">
    <location>
        <begin position="104"/>
        <end position="117"/>
    </location>
</feature>
<feature type="region of interest" description="Disordered" evidence="1">
    <location>
        <begin position="231"/>
        <end position="261"/>
    </location>
</feature>
<feature type="region of interest" description="Disordered" evidence="1">
    <location>
        <begin position="84"/>
        <end position="203"/>
    </location>
</feature>
<gene>
    <name evidence="2" type="ORF">PXEA_LOCUS31701</name>
</gene>
<reference evidence="2" key="1">
    <citation type="submission" date="2018-11" db="EMBL/GenBank/DDBJ databases">
        <authorList>
            <consortium name="Pathogen Informatics"/>
        </authorList>
    </citation>
    <scope>NUCLEOTIDE SEQUENCE</scope>
</reference>
<evidence type="ECO:0000313" key="3">
    <source>
        <dbReference type="Proteomes" id="UP000784294"/>
    </source>
</evidence>
<feature type="compositionally biased region" description="Acidic residues" evidence="1">
    <location>
        <begin position="241"/>
        <end position="261"/>
    </location>
</feature>
<accession>A0A448XJL3</accession>
<feature type="compositionally biased region" description="Polar residues" evidence="1">
    <location>
        <begin position="192"/>
        <end position="203"/>
    </location>
</feature>
<comment type="caution">
    <text evidence="2">The sequence shown here is derived from an EMBL/GenBank/DDBJ whole genome shotgun (WGS) entry which is preliminary data.</text>
</comment>
<feature type="compositionally biased region" description="Acidic residues" evidence="1">
    <location>
        <begin position="121"/>
        <end position="132"/>
    </location>
</feature>
<dbReference type="EMBL" id="CAAALY010257385">
    <property type="protein sequence ID" value="VEL38261.1"/>
    <property type="molecule type" value="Genomic_DNA"/>
</dbReference>
<keyword evidence="3" id="KW-1185">Reference proteome</keyword>
<name>A0A448XJL3_9PLAT</name>
<evidence type="ECO:0000313" key="2">
    <source>
        <dbReference type="EMBL" id="VEL38261.1"/>
    </source>
</evidence>
<dbReference type="AlphaFoldDB" id="A0A448XJL3"/>
<dbReference type="Proteomes" id="UP000784294">
    <property type="component" value="Unassembled WGS sequence"/>
</dbReference>
<sequence>MPSLYNLDADGLYSRHFSESLVGRLDAPNVPLIPTSDDRDVATIQINSGSDAPASGFASLLASARLLQQETIMDVCSSNLMADRTRDRASSEGAGCTDTLPELRNSNETMIGLSVTQLAPDDGDDGDDDDDDTARLASSNPVDICSRTREDTGRTRTKSASDDNINTLQRHHRRNRRNSRRRRYRRSREQELSSGSRRASTLTASAITLDGGDVSEQEQNRPILDDYLDDVNQLGPRTYDNEDDDEGEDLVGIGEDGDEDD</sequence>
<proteinExistence type="predicted"/>
<feature type="compositionally biased region" description="Basic residues" evidence="1">
    <location>
        <begin position="169"/>
        <end position="186"/>
    </location>
</feature>
<evidence type="ECO:0000256" key="1">
    <source>
        <dbReference type="SAM" id="MobiDB-lite"/>
    </source>
</evidence>
<organism evidence="2 3">
    <name type="scientific">Protopolystoma xenopodis</name>
    <dbReference type="NCBI Taxonomy" id="117903"/>
    <lineage>
        <taxon>Eukaryota</taxon>
        <taxon>Metazoa</taxon>
        <taxon>Spiralia</taxon>
        <taxon>Lophotrochozoa</taxon>
        <taxon>Platyhelminthes</taxon>
        <taxon>Monogenea</taxon>
        <taxon>Polyopisthocotylea</taxon>
        <taxon>Polystomatidea</taxon>
        <taxon>Polystomatidae</taxon>
        <taxon>Protopolystoma</taxon>
    </lineage>
</organism>